<reference evidence="2" key="1">
    <citation type="submission" date="2023-10" db="EMBL/GenBank/DDBJ databases">
        <title>Genome assembly of Pristionchus species.</title>
        <authorList>
            <person name="Yoshida K."/>
            <person name="Sommer R.J."/>
        </authorList>
    </citation>
    <scope>NUCLEOTIDE SEQUENCE</scope>
    <source>
        <strain evidence="2">RS5133</strain>
    </source>
</reference>
<evidence type="ECO:0000259" key="1">
    <source>
        <dbReference type="PROSITE" id="PS50097"/>
    </source>
</evidence>
<proteinExistence type="predicted"/>
<dbReference type="EMBL" id="BTSY01000005">
    <property type="protein sequence ID" value="GMT28770.1"/>
    <property type="molecule type" value="Genomic_DNA"/>
</dbReference>
<dbReference type="Gene3D" id="3.30.710.10">
    <property type="entry name" value="Potassium Channel Kv1.1, Chain A"/>
    <property type="match status" value="1"/>
</dbReference>
<dbReference type="Pfam" id="PF00651">
    <property type="entry name" value="BTB"/>
    <property type="match status" value="1"/>
</dbReference>
<dbReference type="AlphaFoldDB" id="A0AAV5WE87"/>
<protein>
    <recommendedName>
        <fullName evidence="1">BTB domain-containing protein</fullName>
    </recommendedName>
</protein>
<accession>A0AAV5WE87</accession>
<name>A0AAV5WE87_9BILA</name>
<dbReference type="SUPFAM" id="SSF54695">
    <property type="entry name" value="POZ domain"/>
    <property type="match status" value="1"/>
</dbReference>
<gene>
    <name evidence="2" type="ORF">PFISCL1PPCAC_20067</name>
</gene>
<dbReference type="SMART" id="SM00225">
    <property type="entry name" value="BTB"/>
    <property type="match status" value="1"/>
</dbReference>
<dbReference type="CDD" id="cd18186">
    <property type="entry name" value="BTB_POZ_ZBTB_KLHL-like"/>
    <property type="match status" value="1"/>
</dbReference>
<feature type="domain" description="BTB" evidence="1">
    <location>
        <begin position="127"/>
        <end position="194"/>
    </location>
</feature>
<feature type="non-terminal residue" evidence="2">
    <location>
        <position position="1"/>
    </location>
</feature>
<dbReference type="PANTHER" id="PTHR22744:SF14">
    <property type="entry name" value="BTB DOMAIN-CONTAINING PROTEIN-RELATED"/>
    <property type="match status" value="1"/>
</dbReference>
<dbReference type="InterPro" id="IPR011333">
    <property type="entry name" value="SKP1/BTB/POZ_sf"/>
</dbReference>
<dbReference type="PROSITE" id="PS50097">
    <property type="entry name" value="BTB"/>
    <property type="match status" value="1"/>
</dbReference>
<dbReference type="InterPro" id="IPR000210">
    <property type="entry name" value="BTB/POZ_dom"/>
</dbReference>
<evidence type="ECO:0000313" key="2">
    <source>
        <dbReference type="EMBL" id="GMT28770.1"/>
    </source>
</evidence>
<comment type="caution">
    <text evidence="2">The sequence shown here is derived from an EMBL/GenBank/DDBJ whole genome shotgun (WGS) entry which is preliminary data.</text>
</comment>
<dbReference type="Proteomes" id="UP001432322">
    <property type="component" value="Unassembled WGS sequence"/>
</dbReference>
<sequence length="310" mass="35809">SFQMSIRNVHLKSEDQSTTMEMNAFCRAWRITAHRCNDGVFVSLYYVDSCHSHIAHWLPPFSVSLKADVLDNLEWRSVEIKPVSHVRMGEWEIAATDEWVSLTIEMDADQWYDEKVFPRLSSATPSSDVVFVIDNEEIHSNTAKLTAASPLFAMMFESTVREENSERIFLEGVDYNEHLAFFLVLHRDKYRITDKNVAAITRLADKYDTPDVLFQCHSFLVRSSSLPSIDKLRLAELTRNENCIDEMITRIEDWDRVSGEESFTLLSDSTRIKVLERAVMLMNLKLEKVVYSCSGGCRSRINQIDFSVFH</sequence>
<dbReference type="PANTHER" id="PTHR22744">
    <property type="entry name" value="HELIX LOOP HELIX PROTEIN 21-RELATED"/>
    <property type="match status" value="1"/>
</dbReference>
<keyword evidence="3" id="KW-1185">Reference proteome</keyword>
<organism evidence="2 3">
    <name type="scientific">Pristionchus fissidentatus</name>
    <dbReference type="NCBI Taxonomy" id="1538716"/>
    <lineage>
        <taxon>Eukaryota</taxon>
        <taxon>Metazoa</taxon>
        <taxon>Ecdysozoa</taxon>
        <taxon>Nematoda</taxon>
        <taxon>Chromadorea</taxon>
        <taxon>Rhabditida</taxon>
        <taxon>Rhabditina</taxon>
        <taxon>Diplogasteromorpha</taxon>
        <taxon>Diplogasteroidea</taxon>
        <taxon>Neodiplogasteridae</taxon>
        <taxon>Pristionchus</taxon>
    </lineage>
</organism>
<evidence type="ECO:0000313" key="3">
    <source>
        <dbReference type="Proteomes" id="UP001432322"/>
    </source>
</evidence>